<evidence type="ECO:0000313" key="6">
    <source>
        <dbReference type="EMBL" id="CAF1651470.1"/>
    </source>
</evidence>
<dbReference type="AlphaFoldDB" id="A0A816EN00"/>
<comment type="caution">
    <text evidence="6">The sequence shown here is derived from an EMBL/GenBank/DDBJ whole genome shotgun (WGS) entry which is preliminary data.</text>
</comment>
<organism evidence="6 7">
    <name type="scientific">Adineta ricciae</name>
    <name type="common">Rotifer</name>
    <dbReference type="NCBI Taxonomy" id="249248"/>
    <lineage>
        <taxon>Eukaryota</taxon>
        <taxon>Metazoa</taxon>
        <taxon>Spiralia</taxon>
        <taxon>Gnathifera</taxon>
        <taxon>Rotifera</taxon>
        <taxon>Eurotatoria</taxon>
        <taxon>Bdelloidea</taxon>
        <taxon>Adinetida</taxon>
        <taxon>Adinetidae</taxon>
        <taxon>Adineta</taxon>
    </lineage>
</organism>
<protein>
    <submittedName>
        <fullName evidence="6">Uncharacterized protein</fullName>
    </submittedName>
</protein>
<evidence type="ECO:0000256" key="4">
    <source>
        <dbReference type="ARBA" id="ARBA00023054"/>
    </source>
</evidence>
<dbReference type="GO" id="GO:0005912">
    <property type="term" value="C:adherens junction"/>
    <property type="evidence" value="ECO:0007669"/>
    <property type="project" value="UniProtKB-SubCell"/>
</dbReference>
<evidence type="ECO:0000256" key="2">
    <source>
        <dbReference type="ARBA" id="ARBA00009052"/>
    </source>
</evidence>
<dbReference type="Pfam" id="PF10226">
    <property type="entry name" value="CCDC85"/>
    <property type="match status" value="1"/>
</dbReference>
<comment type="subcellular location">
    <subcellularLocation>
        <location evidence="1">Cell junction</location>
        <location evidence="1">Adherens junction</location>
    </subcellularLocation>
</comment>
<evidence type="ECO:0000256" key="1">
    <source>
        <dbReference type="ARBA" id="ARBA00004536"/>
    </source>
</evidence>
<dbReference type="Proteomes" id="UP000663828">
    <property type="component" value="Unassembled WGS sequence"/>
</dbReference>
<reference evidence="6" key="1">
    <citation type="submission" date="2021-02" db="EMBL/GenBank/DDBJ databases">
        <authorList>
            <person name="Nowell W R."/>
        </authorList>
    </citation>
    <scope>NUCLEOTIDE SEQUENCE</scope>
</reference>
<name>A0A816EN00_ADIRI</name>
<keyword evidence="7" id="KW-1185">Reference proteome</keyword>
<gene>
    <name evidence="6" type="ORF">XAT740_LOCUS55057</name>
</gene>
<keyword evidence="4" id="KW-0175">Coiled coil</keyword>
<accession>A0A816EN00</accession>
<proteinExistence type="inferred from homology"/>
<dbReference type="InterPro" id="IPR019359">
    <property type="entry name" value="CCDC85"/>
</dbReference>
<feature type="region of interest" description="Disordered" evidence="5">
    <location>
        <begin position="1"/>
        <end position="20"/>
    </location>
</feature>
<evidence type="ECO:0000256" key="3">
    <source>
        <dbReference type="ARBA" id="ARBA00022949"/>
    </source>
</evidence>
<dbReference type="EMBL" id="CAJNOR010010147">
    <property type="protein sequence ID" value="CAF1651470.1"/>
    <property type="molecule type" value="Genomic_DNA"/>
</dbReference>
<evidence type="ECO:0000256" key="5">
    <source>
        <dbReference type="SAM" id="MobiDB-lite"/>
    </source>
</evidence>
<comment type="similarity">
    <text evidence="2">Belongs to the CCDC85 family.</text>
</comment>
<evidence type="ECO:0000313" key="7">
    <source>
        <dbReference type="Proteomes" id="UP000663828"/>
    </source>
</evidence>
<sequence length="203" mass="23774">MEELSIDEENAMKQTSSSLTTSQDELRELCFLLDKERQKMSELVEQWKVFSTTARDKLTSQIVDYQEKLIELEQRQELLLKGNDSLRLIIHQMITNSNKKHKQSQTDVKNCPISFQRSNPIYDHLSRTKVTIEPEFSLKSPFDDQHQQQISIENIFDAIKTVEIYQTTQCLAHQSEKTLLKQFCALVWNYLEDQSKPKSSCLL</sequence>
<keyword evidence="3" id="KW-0965">Cell junction</keyword>